<evidence type="ECO:0000256" key="8">
    <source>
        <dbReference type="ARBA" id="ARBA00022989"/>
    </source>
</evidence>
<evidence type="ECO:0000256" key="3">
    <source>
        <dbReference type="ARBA" id="ARBA00017876"/>
    </source>
</evidence>
<evidence type="ECO:0000256" key="11">
    <source>
        <dbReference type="RuleBase" id="RU365087"/>
    </source>
</evidence>
<dbReference type="Proteomes" id="UP001548189">
    <property type="component" value="Unassembled WGS sequence"/>
</dbReference>
<proteinExistence type="inferred from homology"/>
<keyword evidence="9 11" id="KW-0811">Translocation</keyword>
<dbReference type="NCBIfam" id="TIGR00810">
    <property type="entry name" value="secG"/>
    <property type="match status" value="1"/>
</dbReference>
<reference evidence="13 14" key="1">
    <citation type="submission" date="2024-06" db="EMBL/GenBank/DDBJ databases">
        <authorList>
            <person name="Li F."/>
        </authorList>
    </citation>
    <scope>NUCLEOTIDE SEQUENCE [LARGE SCALE GENOMIC DNA]</scope>
    <source>
        <strain evidence="13 14">GXAS 311</strain>
    </source>
</reference>
<dbReference type="PRINTS" id="PR01651">
    <property type="entry name" value="SECGEXPORT"/>
</dbReference>
<dbReference type="PANTHER" id="PTHR34182:SF1">
    <property type="entry name" value="PROTEIN-EXPORT MEMBRANE PROTEIN SECG"/>
    <property type="match status" value="1"/>
</dbReference>
<dbReference type="RefSeq" id="WP_353896943.1">
    <property type="nucleotide sequence ID" value="NZ_JBEVCJ010000020.1"/>
</dbReference>
<keyword evidence="4 11" id="KW-0813">Transport</keyword>
<dbReference type="PANTHER" id="PTHR34182">
    <property type="entry name" value="PROTEIN-EXPORT MEMBRANE PROTEIN SECG"/>
    <property type="match status" value="1"/>
</dbReference>
<sequence length="174" mass="18112">MEIILIVYLIVSIALIGIILLQQGKGAEMGASFGAGGANTVFGAAGSGNALTKATTILTILFFAIALSISYLNSEPAEIKDSILDEVPASQTESAKGIESQLPTEPKAGIESQVAPTEAAKSDEQAAAKQAVEAKIEEAKAKLDTTSDEVKSATEKAQKKVDETESKKDQDSNK</sequence>
<evidence type="ECO:0000256" key="2">
    <source>
        <dbReference type="ARBA" id="ARBA00008445"/>
    </source>
</evidence>
<dbReference type="Pfam" id="PF03840">
    <property type="entry name" value="SecG"/>
    <property type="match status" value="1"/>
</dbReference>
<comment type="similarity">
    <text evidence="2 11">Belongs to the SecG family.</text>
</comment>
<name>A0ABV2BX33_9GAMM</name>
<comment type="caution">
    <text evidence="11">Lacks conserved residue(s) required for the propagation of feature annotation.</text>
</comment>
<evidence type="ECO:0000256" key="4">
    <source>
        <dbReference type="ARBA" id="ARBA00022448"/>
    </source>
</evidence>
<keyword evidence="10 11" id="KW-0472">Membrane</keyword>
<keyword evidence="7 11" id="KW-0653">Protein transport</keyword>
<keyword evidence="6 11" id="KW-0812">Transmembrane</keyword>
<evidence type="ECO:0000256" key="12">
    <source>
        <dbReference type="SAM" id="MobiDB-lite"/>
    </source>
</evidence>
<evidence type="ECO:0000313" key="14">
    <source>
        <dbReference type="Proteomes" id="UP001548189"/>
    </source>
</evidence>
<keyword evidence="14" id="KW-1185">Reference proteome</keyword>
<dbReference type="InterPro" id="IPR004692">
    <property type="entry name" value="SecG"/>
</dbReference>
<evidence type="ECO:0000313" key="13">
    <source>
        <dbReference type="EMBL" id="MET1256358.1"/>
    </source>
</evidence>
<comment type="caution">
    <text evidence="13">The sequence shown here is derived from an EMBL/GenBank/DDBJ whole genome shotgun (WGS) entry which is preliminary data.</text>
</comment>
<keyword evidence="5 11" id="KW-1003">Cell membrane</keyword>
<feature type="transmembrane region" description="Helical" evidence="11">
    <location>
        <begin position="50"/>
        <end position="72"/>
    </location>
</feature>
<evidence type="ECO:0000256" key="10">
    <source>
        <dbReference type="ARBA" id="ARBA00023136"/>
    </source>
</evidence>
<evidence type="ECO:0000256" key="6">
    <source>
        <dbReference type="ARBA" id="ARBA00022692"/>
    </source>
</evidence>
<gene>
    <name evidence="13" type="primary">secG</name>
    <name evidence="13" type="ORF">ABVT43_14550</name>
</gene>
<evidence type="ECO:0000256" key="9">
    <source>
        <dbReference type="ARBA" id="ARBA00023010"/>
    </source>
</evidence>
<dbReference type="EMBL" id="JBEVCJ010000020">
    <property type="protein sequence ID" value="MET1256358.1"/>
    <property type="molecule type" value="Genomic_DNA"/>
</dbReference>
<comment type="subcellular location">
    <subcellularLocation>
        <location evidence="1 11">Cell membrane</location>
        <topology evidence="1 11">Multi-pass membrane protein</topology>
    </subcellularLocation>
</comment>
<protein>
    <recommendedName>
        <fullName evidence="3 11">Protein-export membrane protein SecG</fullName>
    </recommendedName>
</protein>
<feature type="compositionally biased region" description="Basic and acidic residues" evidence="12">
    <location>
        <begin position="120"/>
        <end position="174"/>
    </location>
</feature>
<comment type="function">
    <text evidence="11">Involved in protein export. Participates in an early event of protein translocation.</text>
</comment>
<accession>A0ABV2BX33</accession>
<organism evidence="13 14">
    <name type="scientific">Aliikangiella maris</name>
    <dbReference type="NCBI Taxonomy" id="3162458"/>
    <lineage>
        <taxon>Bacteria</taxon>
        <taxon>Pseudomonadati</taxon>
        <taxon>Pseudomonadota</taxon>
        <taxon>Gammaproteobacteria</taxon>
        <taxon>Oceanospirillales</taxon>
        <taxon>Pleioneaceae</taxon>
        <taxon>Aliikangiella</taxon>
    </lineage>
</organism>
<evidence type="ECO:0000256" key="5">
    <source>
        <dbReference type="ARBA" id="ARBA00022475"/>
    </source>
</evidence>
<evidence type="ECO:0000256" key="1">
    <source>
        <dbReference type="ARBA" id="ARBA00004651"/>
    </source>
</evidence>
<evidence type="ECO:0000256" key="7">
    <source>
        <dbReference type="ARBA" id="ARBA00022927"/>
    </source>
</evidence>
<keyword evidence="8 11" id="KW-1133">Transmembrane helix</keyword>
<feature type="region of interest" description="Disordered" evidence="12">
    <location>
        <begin position="90"/>
        <end position="174"/>
    </location>
</feature>